<keyword evidence="7" id="KW-1185">Reference proteome</keyword>
<organism evidence="6 7">
    <name type="scientific">Pleurotus ostreatus</name>
    <name type="common">Oyster mushroom</name>
    <name type="synonym">White-rot fungus</name>
    <dbReference type="NCBI Taxonomy" id="5322"/>
    <lineage>
        <taxon>Eukaryota</taxon>
        <taxon>Fungi</taxon>
        <taxon>Dikarya</taxon>
        <taxon>Basidiomycota</taxon>
        <taxon>Agaricomycotina</taxon>
        <taxon>Agaricomycetes</taxon>
        <taxon>Agaricomycetidae</taxon>
        <taxon>Agaricales</taxon>
        <taxon>Pleurotineae</taxon>
        <taxon>Pleurotaceae</taxon>
        <taxon>Pleurotus</taxon>
    </lineage>
</organism>
<evidence type="ECO:0000256" key="3">
    <source>
        <dbReference type="ARBA" id="ARBA00022833"/>
    </source>
</evidence>
<feature type="domain" description="MYND-type" evidence="5">
    <location>
        <begin position="186"/>
        <end position="239"/>
    </location>
</feature>
<dbReference type="GeneID" id="59372030"/>
<dbReference type="GO" id="GO:0005634">
    <property type="term" value="C:nucleus"/>
    <property type="evidence" value="ECO:0007669"/>
    <property type="project" value="TreeGrafter"/>
</dbReference>
<accession>A0A8H6ZI45</accession>
<name>A0A8H6ZI45_PLEOS</name>
<dbReference type="OrthoDB" id="4851849at2759"/>
<keyword evidence="1" id="KW-0479">Metal-binding</keyword>
<evidence type="ECO:0000259" key="5">
    <source>
        <dbReference type="PROSITE" id="PS50865"/>
    </source>
</evidence>
<protein>
    <recommendedName>
        <fullName evidence="5">MYND-type domain-containing protein</fullName>
    </recommendedName>
</protein>
<feature type="domain" description="MYND-type" evidence="5">
    <location>
        <begin position="8"/>
        <end position="59"/>
    </location>
</feature>
<dbReference type="SUPFAM" id="SSF144232">
    <property type="entry name" value="HIT/MYND zinc finger-like"/>
    <property type="match status" value="2"/>
</dbReference>
<dbReference type="GO" id="GO:0008270">
    <property type="term" value="F:zinc ion binding"/>
    <property type="evidence" value="ECO:0007669"/>
    <property type="project" value="UniProtKB-KW"/>
</dbReference>
<keyword evidence="2 4" id="KW-0863">Zinc-finger</keyword>
<keyword evidence="3" id="KW-0862">Zinc</keyword>
<dbReference type="RefSeq" id="XP_036626452.1">
    <property type="nucleotide sequence ID" value="XM_036771831.1"/>
</dbReference>
<dbReference type="GO" id="GO:0000981">
    <property type="term" value="F:DNA-binding transcription factor activity, RNA polymerase II-specific"/>
    <property type="evidence" value="ECO:0007669"/>
    <property type="project" value="TreeGrafter"/>
</dbReference>
<gene>
    <name evidence="6" type="ORF">PC9H_002189</name>
</gene>
<dbReference type="PANTHER" id="PTHR10237">
    <property type="entry name" value="DEFORMED EPIDERMAL AUTOREGULATORY FACTOR 1 HOMOLOG SUPPRESSIN"/>
    <property type="match status" value="1"/>
</dbReference>
<evidence type="ECO:0000256" key="4">
    <source>
        <dbReference type="PROSITE-ProRule" id="PRU00134"/>
    </source>
</evidence>
<dbReference type="Gene3D" id="6.10.140.2220">
    <property type="match status" value="2"/>
</dbReference>
<dbReference type="AlphaFoldDB" id="A0A8H6ZI45"/>
<reference evidence="6" key="1">
    <citation type="submission" date="2019-07" db="EMBL/GenBank/DDBJ databases">
        <authorList>
            <person name="Palmer J.M."/>
        </authorList>
    </citation>
    <scope>NUCLEOTIDE SEQUENCE</scope>
    <source>
        <strain evidence="6">PC9</strain>
    </source>
</reference>
<evidence type="ECO:0000313" key="7">
    <source>
        <dbReference type="Proteomes" id="UP000623687"/>
    </source>
</evidence>
<dbReference type="InterPro" id="IPR024119">
    <property type="entry name" value="TF_DEAF-1"/>
</dbReference>
<evidence type="ECO:0000313" key="6">
    <source>
        <dbReference type="EMBL" id="KAF7419598.1"/>
    </source>
</evidence>
<dbReference type="PROSITE" id="PS50865">
    <property type="entry name" value="ZF_MYND_2"/>
    <property type="match status" value="2"/>
</dbReference>
<evidence type="ECO:0000256" key="1">
    <source>
        <dbReference type="ARBA" id="ARBA00022723"/>
    </source>
</evidence>
<dbReference type="EMBL" id="JACETU010000010">
    <property type="protein sequence ID" value="KAF7419598.1"/>
    <property type="molecule type" value="Genomic_DNA"/>
</dbReference>
<dbReference type="InterPro" id="IPR002893">
    <property type="entry name" value="Znf_MYND"/>
</dbReference>
<dbReference type="VEuPathDB" id="FungiDB:PC9H_002189"/>
<proteinExistence type="predicted"/>
<sequence>MAGSLQTCAGCSKLPGGRNGTSSGSALCKDFKRCSGCKKVWYCGPECQKDDWVRHIFDCDTNQKITTAHHLALAVRDKSLPVDDATLVEYGFTRAPTAYAKSQLLGVYVDLVERYHVPTKGIHRWASEDVLLSNICETFERFAEESHGPHYPWLLENLSVLGTSTPVFELAPFVSSISSKDRRRQCYACGWLEGDTSENRHTCGAHIFASYRQCSGCKKVWYCSEACQKSNWVRHIFECQPRQPINTSHHLALAACDKLIPADPQTRIDYGFTKVPTSEARLKLLGVYEVLIVYMNVPARKLHKWRNDGRLLPEIKAALEKLPGDHGAHYHWLLENQHILDGSVHEATRESTPSM</sequence>
<dbReference type="Proteomes" id="UP000623687">
    <property type="component" value="Unassembled WGS sequence"/>
</dbReference>
<comment type="caution">
    <text evidence="6">The sequence shown here is derived from an EMBL/GenBank/DDBJ whole genome shotgun (WGS) entry which is preliminary data.</text>
</comment>
<dbReference type="PANTHER" id="PTHR10237:SF14">
    <property type="entry name" value="MYND-TYPE DOMAIN-CONTAINING PROTEIN"/>
    <property type="match status" value="1"/>
</dbReference>
<dbReference type="Pfam" id="PF01753">
    <property type="entry name" value="zf-MYND"/>
    <property type="match status" value="2"/>
</dbReference>
<evidence type="ECO:0000256" key="2">
    <source>
        <dbReference type="ARBA" id="ARBA00022771"/>
    </source>
</evidence>